<dbReference type="PANTHER" id="PTHR12154:SF4">
    <property type="entry name" value="UDP-N-ACETYLGLUCOSAMINE TRANSFERASE SUBUNIT ALG14 HOMOLOG"/>
    <property type="match status" value="1"/>
</dbReference>
<evidence type="ECO:0000256" key="5">
    <source>
        <dbReference type="ARBA" id="ARBA00022824"/>
    </source>
</evidence>
<keyword evidence="9" id="KW-1185">Reference proteome</keyword>
<comment type="similarity">
    <text evidence="2">Belongs to the ALG14 family.</text>
</comment>
<comment type="subcellular location">
    <subcellularLocation>
        <location evidence="1">Endoplasmic reticulum membrane</location>
        <topology evidence="1">Single-pass membrane protein</topology>
    </subcellularLocation>
</comment>
<evidence type="ECO:0000313" key="8">
    <source>
        <dbReference type="EMBL" id="CAB3406044.1"/>
    </source>
</evidence>
<evidence type="ECO:0000256" key="3">
    <source>
        <dbReference type="ARBA" id="ARBA00017467"/>
    </source>
</evidence>
<dbReference type="PANTHER" id="PTHR12154">
    <property type="entry name" value="GLYCOSYL TRANSFERASE-RELATED"/>
    <property type="match status" value="1"/>
</dbReference>
<keyword evidence="5" id="KW-0256">Endoplasmic reticulum</keyword>
<dbReference type="Pfam" id="PF08660">
    <property type="entry name" value="Alg14"/>
    <property type="match status" value="1"/>
</dbReference>
<dbReference type="GO" id="GO:0006488">
    <property type="term" value="P:dolichol-linked oligosaccharide biosynthetic process"/>
    <property type="evidence" value="ECO:0007669"/>
    <property type="project" value="InterPro"/>
</dbReference>
<dbReference type="Gene3D" id="3.40.50.2000">
    <property type="entry name" value="Glycogen Phosphorylase B"/>
    <property type="match status" value="1"/>
</dbReference>
<dbReference type="AlphaFoldDB" id="A0A8S1EQY8"/>
<sequence length="180" mass="20393">MLELIEQLGEEYSDRTYILAETDSMSGQKLKSFEERRNSGNYTVKQIPRSREVGQSYISSIGSTFYALYYAVQVVYDCKPDLVLLNGPGTCIPVAFAAAFFDLIRLTDTVIIYEESICRVTKLSLSGAILYYCGLVDDVLVQWPELKQKYPRCTYIGHLPNPDEEVDAMDLELVDTKKSN</sequence>
<keyword evidence="6" id="KW-1133">Transmembrane helix</keyword>
<evidence type="ECO:0000256" key="2">
    <source>
        <dbReference type="ARBA" id="ARBA00009731"/>
    </source>
</evidence>
<dbReference type="Proteomes" id="UP000494206">
    <property type="component" value="Unassembled WGS sequence"/>
</dbReference>
<evidence type="ECO:0000313" key="9">
    <source>
        <dbReference type="Proteomes" id="UP000494206"/>
    </source>
</evidence>
<dbReference type="OrthoDB" id="17098at2759"/>
<gene>
    <name evidence="8" type="ORF">CBOVIS_LOCUS8169</name>
</gene>
<evidence type="ECO:0000256" key="4">
    <source>
        <dbReference type="ARBA" id="ARBA00022692"/>
    </source>
</evidence>
<name>A0A8S1EQY8_9PELO</name>
<evidence type="ECO:0000256" key="1">
    <source>
        <dbReference type="ARBA" id="ARBA00004389"/>
    </source>
</evidence>
<dbReference type="InterPro" id="IPR013969">
    <property type="entry name" value="Oligosacch_biosynth_Alg14"/>
</dbReference>
<reference evidence="8 9" key="1">
    <citation type="submission" date="2020-04" db="EMBL/GenBank/DDBJ databases">
        <authorList>
            <person name="Laetsch R D."/>
            <person name="Stevens L."/>
            <person name="Kumar S."/>
            <person name="Blaxter L. M."/>
        </authorList>
    </citation>
    <scope>NUCLEOTIDE SEQUENCE [LARGE SCALE GENOMIC DNA]</scope>
</reference>
<dbReference type="GO" id="GO:0004577">
    <property type="term" value="F:N-acetylglucosaminyldiphosphodolichol N-acetylglucosaminyltransferase activity"/>
    <property type="evidence" value="ECO:0007669"/>
    <property type="project" value="TreeGrafter"/>
</dbReference>
<proteinExistence type="inferred from homology"/>
<evidence type="ECO:0000256" key="7">
    <source>
        <dbReference type="ARBA" id="ARBA00023136"/>
    </source>
</evidence>
<evidence type="ECO:0000256" key="6">
    <source>
        <dbReference type="ARBA" id="ARBA00022989"/>
    </source>
</evidence>
<comment type="caution">
    <text evidence="8">The sequence shown here is derived from an EMBL/GenBank/DDBJ whole genome shotgun (WGS) entry which is preliminary data.</text>
</comment>
<keyword evidence="7" id="KW-0472">Membrane</keyword>
<dbReference type="GO" id="GO:0043541">
    <property type="term" value="C:UDP-N-acetylglucosamine transferase complex"/>
    <property type="evidence" value="ECO:0007669"/>
    <property type="project" value="TreeGrafter"/>
</dbReference>
<keyword evidence="4" id="KW-0812">Transmembrane</keyword>
<protein>
    <recommendedName>
        <fullName evidence="3">UDP-N-acetylglucosamine transferase subunit ALG14</fullName>
    </recommendedName>
</protein>
<organism evidence="8 9">
    <name type="scientific">Caenorhabditis bovis</name>
    <dbReference type="NCBI Taxonomy" id="2654633"/>
    <lineage>
        <taxon>Eukaryota</taxon>
        <taxon>Metazoa</taxon>
        <taxon>Ecdysozoa</taxon>
        <taxon>Nematoda</taxon>
        <taxon>Chromadorea</taxon>
        <taxon>Rhabditida</taxon>
        <taxon>Rhabditina</taxon>
        <taxon>Rhabditomorpha</taxon>
        <taxon>Rhabditoidea</taxon>
        <taxon>Rhabditidae</taxon>
        <taxon>Peloderinae</taxon>
        <taxon>Caenorhabditis</taxon>
    </lineage>
</organism>
<accession>A0A8S1EQY8</accession>
<dbReference type="EMBL" id="CADEPM010000005">
    <property type="protein sequence ID" value="CAB3406044.1"/>
    <property type="molecule type" value="Genomic_DNA"/>
</dbReference>